<organism evidence="1 2">
    <name type="scientific">Candidatus Lloydbacteria bacterium RIFCSPHIGHO2_02_FULL_54_17</name>
    <dbReference type="NCBI Taxonomy" id="1798664"/>
    <lineage>
        <taxon>Bacteria</taxon>
        <taxon>Candidatus Lloydiibacteriota</taxon>
    </lineage>
</organism>
<dbReference type="EMBL" id="MHLO01000002">
    <property type="protein sequence ID" value="OGZ13584.1"/>
    <property type="molecule type" value="Genomic_DNA"/>
</dbReference>
<proteinExistence type="predicted"/>
<evidence type="ECO:0000313" key="1">
    <source>
        <dbReference type="EMBL" id="OGZ13584.1"/>
    </source>
</evidence>
<dbReference type="InterPro" id="IPR035235">
    <property type="entry name" value="DUF5343"/>
</dbReference>
<evidence type="ECO:0008006" key="3">
    <source>
        <dbReference type="Google" id="ProtNLM"/>
    </source>
</evidence>
<dbReference type="AlphaFoldDB" id="A0A1G2DIT8"/>
<reference evidence="1 2" key="1">
    <citation type="journal article" date="2016" name="Nat. Commun.">
        <title>Thousands of microbial genomes shed light on interconnected biogeochemical processes in an aquifer system.</title>
        <authorList>
            <person name="Anantharaman K."/>
            <person name="Brown C.T."/>
            <person name="Hug L.A."/>
            <person name="Sharon I."/>
            <person name="Castelle C.J."/>
            <person name="Probst A.J."/>
            <person name="Thomas B.C."/>
            <person name="Singh A."/>
            <person name="Wilkins M.J."/>
            <person name="Karaoz U."/>
            <person name="Brodie E.L."/>
            <person name="Williams K.H."/>
            <person name="Hubbard S.S."/>
            <person name="Banfield J.F."/>
        </authorList>
    </citation>
    <scope>NUCLEOTIDE SEQUENCE [LARGE SCALE GENOMIC DNA]</scope>
</reference>
<evidence type="ECO:0000313" key="2">
    <source>
        <dbReference type="Proteomes" id="UP000178636"/>
    </source>
</evidence>
<name>A0A1G2DIT8_9BACT</name>
<accession>A0A1G2DIT8</accession>
<dbReference type="Proteomes" id="UP000178636">
    <property type="component" value="Unassembled WGS sequence"/>
</dbReference>
<protein>
    <recommendedName>
        <fullName evidence="3">DUF5343 domain-containing protein</fullName>
    </recommendedName>
</protein>
<sequence>MISEAYLMATKRLPDMMSAIQDAGVPTRFTNEFLKSLGFKSTNDRAFISVLKGIGFLDDSGGPTEKYRAYKNKSEAKVVLGEALKNSYEDLFLAHEKANDLSIEKLKGIFATKTGKGNSLVQQMALTFKALATIAEFGGVQQKQTREEGVDLGTRDGRLSEEPKKLGTEFHYNIQIHLPVTKDISVYNAIFKSIKEHLL</sequence>
<comment type="caution">
    <text evidence="1">The sequence shown here is derived from an EMBL/GenBank/DDBJ whole genome shotgun (WGS) entry which is preliminary data.</text>
</comment>
<dbReference type="Pfam" id="PF17278">
    <property type="entry name" value="DUF5343"/>
    <property type="match status" value="1"/>
</dbReference>
<gene>
    <name evidence="1" type="ORF">A3C93_04950</name>
</gene>